<evidence type="ECO:0000259" key="2">
    <source>
        <dbReference type="Pfam" id="PF01370"/>
    </source>
</evidence>
<organism evidence="3">
    <name type="scientific">marine sediment metagenome</name>
    <dbReference type="NCBI Taxonomy" id="412755"/>
    <lineage>
        <taxon>unclassified sequences</taxon>
        <taxon>metagenomes</taxon>
        <taxon>ecological metagenomes</taxon>
    </lineage>
</organism>
<gene>
    <name evidence="3" type="ORF">LCGC14_0263430</name>
</gene>
<accession>A0A0F9X660</accession>
<evidence type="ECO:0000313" key="3">
    <source>
        <dbReference type="EMBL" id="KKN87073.1"/>
    </source>
</evidence>
<dbReference type="InterPro" id="IPR036291">
    <property type="entry name" value="NAD(P)-bd_dom_sf"/>
</dbReference>
<dbReference type="PANTHER" id="PTHR43000">
    <property type="entry name" value="DTDP-D-GLUCOSE 4,6-DEHYDRATASE-RELATED"/>
    <property type="match status" value="1"/>
</dbReference>
<comment type="caution">
    <text evidence="3">The sequence shown here is derived from an EMBL/GenBank/DDBJ whole genome shotgun (WGS) entry which is preliminary data.</text>
</comment>
<proteinExistence type="inferred from homology"/>
<comment type="similarity">
    <text evidence="1">Belongs to the NAD(P)-dependent epimerase/dehydratase family.</text>
</comment>
<protein>
    <recommendedName>
        <fullName evidence="2">NAD-dependent epimerase/dehydratase domain-containing protein</fullName>
    </recommendedName>
</protein>
<dbReference type="SUPFAM" id="SSF51735">
    <property type="entry name" value="NAD(P)-binding Rossmann-fold domains"/>
    <property type="match status" value="1"/>
</dbReference>
<reference evidence="3" key="1">
    <citation type="journal article" date="2015" name="Nature">
        <title>Complex archaea that bridge the gap between prokaryotes and eukaryotes.</title>
        <authorList>
            <person name="Spang A."/>
            <person name="Saw J.H."/>
            <person name="Jorgensen S.L."/>
            <person name="Zaremba-Niedzwiedzka K."/>
            <person name="Martijn J."/>
            <person name="Lind A.E."/>
            <person name="van Eijk R."/>
            <person name="Schleper C."/>
            <person name="Guy L."/>
            <person name="Ettema T.J."/>
        </authorList>
    </citation>
    <scope>NUCLEOTIDE SEQUENCE</scope>
</reference>
<name>A0A0F9X660_9ZZZZ</name>
<dbReference type="Gene3D" id="3.40.50.720">
    <property type="entry name" value="NAD(P)-binding Rossmann-like Domain"/>
    <property type="match status" value="1"/>
</dbReference>
<feature type="domain" description="NAD-dependent epimerase/dehydratase" evidence="2">
    <location>
        <begin position="3"/>
        <end position="267"/>
    </location>
</feature>
<dbReference type="Pfam" id="PF01370">
    <property type="entry name" value="Epimerase"/>
    <property type="match status" value="1"/>
</dbReference>
<evidence type="ECO:0000256" key="1">
    <source>
        <dbReference type="ARBA" id="ARBA00007637"/>
    </source>
</evidence>
<dbReference type="AlphaFoldDB" id="A0A0F9X660"/>
<sequence length="343" mass="38603">MNVLVTGGAGFIGSNIVEHCIRQGHDVVVFDNLSRPGGGAQRNIGRLLAKYGDSRHFKFALGDVRNLGQVLVAMKKVDVVYHCAAQTAMTTSLEEPIDDFEVNALGTLNVLEAARIFKTDPIIFNLSTNKVYGDLTRRPIKLKETSTRWELMDCREGIDEEYPLDMEGPYGSSKGAGDTYCLDYARTFGLRTVVFRMSGIYGIGQHPTEDQGWIAWFIQRSMKNKPVTIYGDGKQVRDILYITDLINCLDKALIKIDEIEGQVYNVGGGRRNAISVLELLGFLDKHLDIRPSEVNFGPWRRADQKIYISNTAKAERDFGWKPTVLKEDGIKRLYHWIVTTDMD</sequence>
<dbReference type="InterPro" id="IPR001509">
    <property type="entry name" value="Epimerase_deHydtase"/>
</dbReference>
<dbReference type="EMBL" id="LAZR01000142">
    <property type="protein sequence ID" value="KKN87073.1"/>
    <property type="molecule type" value="Genomic_DNA"/>
</dbReference>